<evidence type="ECO:0000256" key="7">
    <source>
        <dbReference type="RuleBase" id="RU003761"/>
    </source>
</evidence>
<feature type="region of interest" description="G1" evidence="6">
    <location>
        <begin position="120"/>
        <end position="127"/>
    </location>
</feature>
<dbReference type="PANTHER" id="PTHR42698:SF2">
    <property type="entry name" value="GTPASE ERA-LIKE, CHLOROPLASTIC"/>
    <property type="match status" value="1"/>
</dbReference>
<dbReference type="NCBIfam" id="TIGR00436">
    <property type="entry name" value="era"/>
    <property type="match status" value="1"/>
</dbReference>
<evidence type="ECO:0000256" key="6">
    <source>
        <dbReference type="PROSITE-ProRule" id="PRU01050"/>
    </source>
</evidence>
<evidence type="ECO:0000256" key="2">
    <source>
        <dbReference type="ARBA" id="ARBA00022741"/>
    </source>
</evidence>
<dbReference type="GO" id="GO:0005525">
    <property type="term" value="F:GTP binding"/>
    <property type="evidence" value="ECO:0007669"/>
    <property type="project" value="UniProtKB-UniRule"/>
</dbReference>
<dbReference type="Gene3D" id="3.30.300.20">
    <property type="match status" value="1"/>
</dbReference>
<dbReference type="Pfam" id="PF02037">
    <property type="entry name" value="SAP"/>
    <property type="match status" value="1"/>
</dbReference>
<dbReference type="PROSITE" id="PS50823">
    <property type="entry name" value="KH_TYPE_2"/>
    <property type="match status" value="1"/>
</dbReference>
<keyword evidence="4 6" id="KW-0342">GTP-binding</keyword>
<evidence type="ECO:0000313" key="12">
    <source>
        <dbReference type="EMBL" id="CAH0366535.1"/>
    </source>
</evidence>
<dbReference type="HAMAP" id="MF_00367">
    <property type="entry name" value="GTPase_Era"/>
    <property type="match status" value="1"/>
</dbReference>
<feature type="domain" description="KH type-2" evidence="10">
    <location>
        <begin position="318"/>
        <end position="406"/>
    </location>
</feature>
<comment type="caution">
    <text evidence="12">The sequence shown here is derived from an EMBL/GenBank/DDBJ whole genome shotgun (WGS) entry which is preliminary data.</text>
</comment>
<feature type="signal peptide" evidence="8">
    <location>
        <begin position="1"/>
        <end position="17"/>
    </location>
</feature>
<comment type="similarity">
    <text evidence="1 6 7">Belongs to the TRAFAC class TrmE-Era-EngA-EngB-Septin-like GTPase superfamily. Era GTPase family.</text>
</comment>
<evidence type="ECO:0000259" key="11">
    <source>
        <dbReference type="PROSITE" id="PS51713"/>
    </source>
</evidence>
<feature type="region of interest" description="G5" evidence="6">
    <location>
        <begin position="274"/>
        <end position="276"/>
    </location>
</feature>
<dbReference type="Gene3D" id="1.10.720.30">
    <property type="entry name" value="SAP domain"/>
    <property type="match status" value="1"/>
</dbReference>
<dbReference type="PROSITE" id="PS51713">
    <property type="entry name" value="G_ERA"/>
    <property type="match status" value="1"/>
</dbReference>
<keyword evidence="2 6" id="KW-0547">Nucleotide-binding</keyword>
<proteinExistence type="inferred from homology"/>
<feature type="domain" description="SAP" evidence="9">
    <location>
        <begin position="37"/>
        <end position="71"/>
    </location>
</feature>
<dbReference type="CDD" id="cd04163">
    <property type="entry name" value="Era"/>
    <property type="match status" value="1"/>
</dbReference>
<dbReference type="SUPFAM" id="SSF68906">
    <property type="entry name" value="SAP domain"/>
    <property type="match status" value="1"/>
</dbReference>
<dbReference type="PROSITE" id="PS50800">
    <property type="entry name" value="SAP"/>
    <property type="match status" value="1"/>
</dbReference>
<dbReference type="InterPro" id="IPR004044">
    <property type="entry name" value="KH_dom_type_2"/>
</dbReference>
<dbReference type="Gene3D" id="3.40.50.300">
    <property type="entry name" value="P-loop containing nucleotide triphosphate hydrolases"/>
    <property type="match status" value="1"/>
</dbReference>
<dbReference type="GO" id="GO:0000028">
    <property type="term" value="P:ribosomal small subunit assembly"/>
    <property type="evidence" value="ECO:0007669"/>
    <property type="project" value="TreeGrafter"/>
</dbReference>
<dbReference type="InterPro" id="IPR003034">
    <property type="entry name" value="SAP_dom"/>
</dbReference>
<evidence type="ECO:0000256" key="1">
    <source>
        <dbReference type="ARBA" id="ARBA00007921"/>
    </source>
</evidence>
<dbReference type="FunFam" id="3.30.300.20:FF:000003">
    <property type="entry name" value="GTPase Era"/>
    <property type="match status" value="1"/>
</dbReference>
<dbReference type="NCBIfam" id="NF000908">
    <property type="entry name" value="PRK00089.1"/>
    <property type="match status" value="1"/>
</dbReference>
<evidence type="ECO:0008006" key="14">
    <source>
        <dbReference type="Google" id="ProtNLM"/>
    </source>
</evidence>
<feature type="region of interest" description="G3" evidence="6">
    <location>
        <begin position="167"/>
        <end position="170"/>
    </location>
</feature>
<name>A0A8J2WUV9_9STRA</name>
<keyword evidence="13" id="KW-1185">Reference proteome</keyword>
<dbReference type="SMART" id="SM00513">
    <property type="entry name" value="SAP"/>
    <property type="match status" value="1"/>
</dbReference>
<dbReference type="GO" id="GO:0019843">
    <property type="term" value="F:rRNA binding"/>
    <property type="evidence" value="ECO:0007669"/>
    <property type="project" value="TreeGrafter"/>
</dbReference>
<dbReference type="NCBIfam" id="TIGR00231">
    <property type="entry name" value="small_GTP"/>
    <property type="match status" value="1"/>
</dbReference>
<dbReference type="Pfam" id="PF07650">
    <property type="entry name" value="KH_2"/>
    <property type="match status" value="1"/>
</dbReference>
<organism evidence="12 13">
    <name type="scientific">Pelagomonas calceolata</name>
    <dbReference type="NCBI Taxonomy" id="35677"/>
    <lineage>
        <taxon>Eukaryota</taxon>
        <taxon>Sar</taxon>
        <taxon>Stramenopiles</taxon>
        <taxon>Ochrophyta</taxon>
        <taxon>Pelagophyceae</taxon>
        <taxon>Pelagomonadales</taxon>
        <taxon>Pelagomonadaceae</taxon>
        <taxon>Pelagomonas</taxon>
    </lineage>
</organism>
<keyword evidence="8" id="KW-0732">Signal</keyword>
<dbReference type="SUPFAM" id="SSF54814">
    <property type="entry name" value="Prokaryotic type KH domain (KH-domain type II)"/>
    <property type="match status" value="1"/>
</dbReference>
<dbReference type="InterPro" id="IPR009019">
    <property type="entry name" value="KH_sf_prok-type"/>
</dbReference>
<keyword evidence="3 5" id="KW-0694">RNA-binding</keyword>
<dbReference type="PRINTS" id="PR00326">
    <property type="entry name" value="GTP1OBG"/>
</dbReference>
<feature type="domain" description="Era-type G" evidence="11">
    <location>
        <begin position="112"/>
        <end position="295"/>
    </location>
</feature>
<dbReference type="InterPro" id="IPR027417">
    <property type="entry name" value="P-loop_NTPase"/>
</dbReference>
<accession>A0A8J2WUV9</accession>
<dbReference type="PANTHER" id="PTHR42698">
    <property type="entry name" value="GTPASE ERA"/>
    <property type="match status" value="1"/>
</dbReference>
<evidence type="ECO:0000256" key="3">
    <source>
        <dbReference type="ARBA" id="ARBA00022884"/>
    </source>
</evidence>
<protein>
    <recommendedName>
        <fullName evidence="14">GTPase Era</fullName>
    </recommendedName>
</protein>
<feature type="region of interest" description="G2" evidence="6">
    <location>
        <begin position="146"/>
        <end position="150"/>
    </location>
</feature>
<evidence type="ECO:0000259" key="10">
    <source>
        <dbReference type="PROSITE" id="PS50823"/>
    </source>
</evidence>
<dbReference type="InterPro" id="IPR015946">
    <property type="entry name" value="KH_dom-like_a/b"/>
</dbReference>
<feature type="chain" id="PRO_5035150347" description="GTPase Era" evidence="8">
    <location>
        <begin position="18"/>
        <end position="422"/>
    </location>
</feature>
<dbReference type="GO" id="GO:0043024">
    <property type="term" value="F:ribosomal small subunit binding"/>
    <property type="evidence" value="ECO:0007669"/>
    <property type="project" value="TreeGrafter"/>
</dbReference>
<dbReference type="InterPro" id="IPR005662">
    <property type="entry name" value="GTPase_Era-like"/>
</dbReference>
<feature type="region of interest" description="G4" evidence="6">
    <location>
        <begin position="233"/>
        <end position="236"/>
    </location>
</feature>
<evidence type="ECO:0000256" key="4">
    <source>
        <dbReference type="ARBA" id="ARBA00023134"/>
    </source>
</evidence>
<evidence type="ECO:0000313" key="13">
    <source>
        <dbReference type="Proteomes" id="UP000789595"/>
    </source>
</evidence>
<dbReference type="InterPro" id="IPR030388">
    <property type="entry name" value="G_ERA_dom"/>
</dbReference>
<evidence type="ECO:0000259" key="9">
    <source>
        <dbReference type="PROSITE" id="PS50800"/>
    </source>
</evidence>
<gene>
    <name evidence="12" type="ORF">PECAL_1P30320</name>
</gene>
<dbReference type="OrthoDB" id="8954335at2759"/>
<evidence type="ECO:0000256" key="8">
    <source>
        <dbReference type="SAM" id="SignalP"/>
    </source>
</evidence>
<evidence type="ECO:0000256" key="5">
    <source>
        <dbReference type="PROSITE-ProRule" id="PRU00118"/>
    </source>
</evidence>
<dbReference type="InterPro" id="IPR006073">
    <property type="entry name" value="GTP-bd"/>
</dbReference>
<reference evidence="12" key="1">
    <citation type="submission" date="2021-11" db="EMBL/GenBank/DDBJ databases">
        <authorList>
            <consortium name="Genoscope - CEA"/>
            <person name="William W."/>
        </authorList>
    </citation>
    <scope>NUCLEOTIDE SEQUENCE</scope>
</reference>
<dbReference type="InterPro" id="IPR005225">
    <property type="entry name" value="Small_GTP-bd"/>
</dbReference>
<dbReference type="AlphaFoldDB" id="A0A8J2WUV9"/>
<dbReference type="InterPro" id="IPR036361">
    <property type="entry name" value="SAP_dom_sf"/>
</dbReference>
<dbReference type="CDD" id="cd22534">
    <property type="entry name" value="KH-II_Era"/>
    <property type="match status" value="1"/>
</dbReference>
<sequence length="422" mass="45838">MVARLALLLVLRCSAWHAPTRVRYMRPLSAAPDAEALAELRVPDLKDQCRALGLPVSGTKAVLIERILEADGAPAATADAADAAAAAIDDAGVAHPAELEATAPLAPKTGFRAGFVGVVGSPNVGKSTITNALLGEDLCVTTSKAQTTRHRILGVVTADAYQLVLSDTPGILERPAYELQERMMVAAKAAARDAECLLFVTDIFQDEEEVRDAYAWMEELLPAQRPPVVVALNKVDLLEEGLLGDRAASRVGTLEDCVERTKASCPAACAVVPVSGLARDNIDDLAQTLASNLPPSNYLYDPDFFTDRPQRFFVGEIIREQILEQFSKEIPYSCEVRVDRFKERTKDGRPFVAIDAVVLVARDSQKGILIGKRGRGIRDLGTAARRRLEDFLGAKVHLALRVKVSKEWRSDDAKLRQMGYPS</sequence>
<dbReference type="Proteomes" id="UP000789595">
    <property type="component" value="Unassembled WGS sequence"/>
</dbReference>
<dbReference type="Pfam" id="PF01926">
    <property type="entry name" value="MMR_HSR1"/>
    <property type="match status" value="1"/>
</dbReference>
<dbReference type="EMBL" id="CAKKNE010000001">
    <property type="protein sequence ID" value="CAH0366535.1"/>
    <property type="molecule type" value="Genomic_DNA"/>
</dbReference>
<dbReference type="SUPFAM" id="SSF52540">
    <property type="entry name" value="P-loop containing nucleoside triphosphate hydrolases"/>
    <property type="match status" value="1"/>
</dbReference>